<dbReference type="EMBL" id="CAJOBP010065311">
    <property type="protein sequence ID" value="CAF4864771.1"/>
    <property type="molecule type" value="Genomic_DNA"/>
</dbReference>
<feature type="non-terminal residue" evidence="1">
    <location>
        <position position="1"/>
    </location>
</feature>
<comment type="caution">
    <text evidence="1">The sequence shown here is derived from an EMBL/GenBank/DDBJ whole genome shotgun (WGS) entry which is preliminary data.</text>
</comment>
<dbReference type="AlphaFoldDB" id="A0A821SX18"/>
<dbReference type="Proteomes" id="UP000663873">
    <property type="component" value="Unassembled WGS sequence"/>
</dbReference>
<organism evidence="1 2">
    <name type="scientific">Rotaria socialis</name>
    <dbReference type="NCBI Taxonomy" id="392032"/>
    <lineage>
        <taxon>Eukaryota</taxon>
        <taxon>Metazoa</taxon>
        <taxon>Spiralia</taxon>
        <taxon>Gnathifera</taxon>
        <taxon>Rotifera</taxon>
        <taxon>Eurotatoria</taxon>
        <taxon>Bdelloidea</taxon>
        <taxon>Philodinida</taxon>
        <taxon>Philodinidae</taxon>
        <taxon>Rotaria</taxon>
    </lineage>
</organism>
<evidence type="ECO:0000313" key="1">
    <source>
        <dbReference type="EMBL" id="CAF4864771.1"/>
    </source>
</evidence>
<sequence>GYPDLLVVQADTNNTFELTAFQNSIVQDVHFIKVMVLSSFTCTTCSSQKRLVSL</sequence>
<protein>
    <submittedName>
        <fullName evidence="1">Uncharacterized protein</fullName>
    </submittedName>
</protein>
<reference evidence="1" key="1">
    <citation type="submission" date="2021-02" db="EMBL/GenBank/DDBJ databases">
        <authorList>
            <person name="Nowell W R."/>
        </authorList>
    </citation>
    <scope>NUCLEOTIDE SEQUENCE</scope>
</reference>
<accession>A0A821SX18</accession>
<gene>
    <name evidence="1" type="ORF">UJA718_LOCUS44029</name>
</gene>
<proteinExistence type="predicted"/>
<evidence type="ECO:0000313" key="2">
    <source>
        <dbReference type="Proteomes" id="UP000663873"/>
    </source>
</evidence>
<name>A0A821SX18_9BILA</name>
<keyword evidence="2" id="KW-1185">Reference proteome</keyword>